<dbReference type="SUPFAM" id="SSF46785">
    <property type="entry name" value="Winged helix' DNA-binding domain"/>
    <property type="match status" value="1"/>
</dbReference>
<accession>A0ABU7SRY7</accession>
<evidence type="ECO:0000313" key="2">
    <source>
        <dbReference type="EMBL" id="MEE6700825.1"/>
    </source>
</evidence>
<sequence>MLDLELLQELVAFQKYGTLSAAAEHLMITQPTVTRKMKKLEQTLFNREVSNREFVDDDVESRCTWGWNTLVWRSISSIPWPRRSSLPLPT</sequence>
<keyword evidence="3" id="KW-1185">Reference proteome</keyword>
<evidence type="ECO:0000259" key="1">
    <source>
        <dbReference type="PROSITE" id="PS50931"/>
    </source>
</evidence>
<dbReference type="Gene3D" id="1.10.10.10">
    <property type="entry name" value="Winged helix-like DNA-binding domain superfamily/Winged helix DNA-binding domain"/>
    <property type="match status" value="1"/>
</dbReference>
<dbReference type="Pfam" id="PF00126">
    <property type="entry name" value="HTH_1"/>
    <property type="match status" value="1"/>
</dbReference>
<gene>
    <name evidence="2" type="ORF">PS396_03300</name>
</gene>
<feature type="domain" description="HTH lysR-type" evidence="1">
    <location>
        <begin position="2"/>
        <end position="44"/>
    </location>
</feature>
<dbReference type="EMBL" id="JAQSFA010000005">
    <property type="protein sequence ID" value="MEE6700825.1"/>
    <property type="molecule type" value="Genomic_DNA"/>
</dbReference>
<dbReference type="Proteomes" id="UP001335665">
    <property type="component" value="Unassembled WGS sequence"/>
</dbReference>
<proteinExistence type="predicted"/>
<dbReference type="InterPro" id="IPR036388">
    <property type="entry name" value="WH-like_DNA-bd_sf"/>
</dbReference>
<name>A0ABU7SRY7_9LACO</name>
<reference evidence="2 3" key="1">
    <citation type="submission" date="2023-02" db="EMBL/GenBank/DDBJ databases">
        <title>The predominant lactic acid bacteria and yeasts involved in the spontaneous fermentation of millet during the production of the traditional porridge Hausa koko in Ghana.</title>
        <authorList>
            <person name="Atter A."/>
            <person name="Diaz M."/>
        </authorList>
    </citation>
    <scope>NUCLEOTIDE SEQUENCE [LARGE SCALE GENOMIC DNA]</scope>
    <source>
        <strain evidence="2 3">FI11552</strain>
    </source>
</reference>
<organism evidence="2 3">
    <name type="scientific">Limosilactobacillus pontis</name>
    <dbReference type="NCBI Taxonomy" id="35787"/>
    <lineage>
        <taxon>Bacteria</taxon>
        <taxon>Bacillati</taxon>
        <taxon>Bacillota</taxon>
        <taxon>Bacilli</taxon>
        <taxon>Lactobacillales</taxon>
        <taxon>Lactobacillaceae</taxon>
        <taxon>Limosilactobacillus</taxon>
    </lineage>
</organism>
<comment type="caution">
    <text evidence="2">The sequence shown here is derived from an EMBL/GenBank/DDBJ whole genome shotgun (WGS) entry which is preliminary data.</text>
</comment>
<dbReference type="InterPro" id="IPR036390">
    <property type="entry name" value="WH_DNA-bd_sf"/>
</dbReference>
<evidence type="ECO:0000313" key="3">
    <source>
        <dbReference type="Proteomes" id="UP001335665"/>
    </source>
</evidence>
<protein>
    <submittedName>
        <fullName evidence="2">LysR family transcriptional regulator</fullName>
    </submittedName>
</protein>
<dbReference type="InterPro" id="IPR000847">
    <property type="entry name" value="LysR_HTH_N"/>
</dbReference>
<dbReference type="PROSITE" id="PS50931">
    <property type="entry name" value="HTH_LYSR"/>
    <property type="match status" value="1"/>
</dbReference>
<dbReference type="RefSeq" id="WP_331191924.1">
    <property type="nucleotide sequence ID" value="NZ_JAQSEN010000019.1"/>
</dbReference>